<feature type="transmembrane region" description="Helical" evidence="7">
    <location>
        <begin position="106"/>
        <end position="123"/>
    </location>
</feature>
<accession>A0A2Y9BEG3</accession>
<dbReference type="RefSeq" id="WP_109731272.1">
    <property type="nucleotide sequence ID" value="NZ_BAAACK010000026.1"/>
</dbReference>
<name>A0A2Y9BEG3_9FIRM</name>
<dbReference type="InterPro" id="IPR051393">
    <property type="entry name" value="ABC_transporter_permease"/>
</dbReference>
<evidence type="ECO:0000256" key="2">
    <source>
        <dbReference type="ARBA" id="ARBA00022448"/>
    </source>
</evidence>
<evidence type="ECO:0000256" key="6">
    <source>
        <dbReference type="ARBA" id="ARBA00023136"/>
    </source>
</evidence>
<protein>
    <submittedName>
        <fullName evidence="9">Carbohydrate ABC transporter membrane protein 1 (CUT1 family)</fullName>
    </submittedName>
</protein>
<dbReference type="GO" id="GO:0055085">
    <property type="term" value="P:transmembrane transport"/>
    <property type="evidence" value="ECO:0007669"/>
    <property type="project" value="InterPro"/>
</dbReference>
<evidence type="ECO:0000256" key="5">
    <source>
        <dbReference type="ARBA" id="ARBA00022989"/>
    </source>
</evidence>
<feature type="domain" description="ABC transmembrane type-1" evidence="8">
    <location>
        <begin position="68"/>
        <end position="280"/>
    </location>
</feature>
<evidence type="ECO:0000259" key="8">
    <source>
        <dbReference type="PROSITE" id="PS50928"/>
    </source>
</evidence>
<keyword evidence="5 7" id="KW-1133">Transmembrane helix</keyword>
<evidence type="ECO:0000256" key="7">
    <source>
        <dbReference type="RuleBase" id="RU363032"/>
    </source>
</evidence>
<proteinExistence type="inferred from homology"/>
<organism evidence="9 10">
    <name type="scientific">Faecalicatena orotica</name>
    <dbReference type="NCBI Taxonomy" id="1544"/>
    <lineage>
        <taxon>Bacteria</taxon>
        <taxon>Bacillati</taxon>
        <taxon>Bacillota</taxon>
        <taxon>Clostridia</taxon>
        <taxon>Lachnospirales</taxon>
        <taxon>Lachnospiraceae</taxon>
        <taxon>Faecalicatena</taxon>
    </lineage>
</organism>
<comment type="similarity">
    <text evidence="7">Belongs to the binding-protein-dependent transport system permease family.</text>
</comment>
<keyword evidence="4 7" id="KW-0812">Transmembrane</keyword>
<dbReference type="GO" id="GO:0005886">
    <property type="term" value="C:plasma membrane"/>
    <property type="evidence" value="ECO:0007669"/>
    <property type="project" value="UniProtKB-SubCell"/>
</dbReference>
<keyword evidence="10" id="KW-1185">Reference proteome</keyword>
<gene>
    <name evidence="9" type="ORF">A8806_106161</name>
</gene>
<dbReference type="SUPFAM" id="SSF161098">
    <property type="entry name" value="MetI-like"/>
    <property type="match status" value="1"/>
</dbReference>
<feature type="transmembrane region" description="Helical" evidence="7">
    <location>
        <begin position="259"/>
        <end position="284"/>
    </location>
</feature>
<dbReference type="EMBL" id="QGDL01000006">
    <property type="protein sequence ID" value="PWJ29424.1"/>
    <property type="molecule type" value="Genomic_DNA"/>
</dbReference>
<evidence type="ECO:0000256" key="4">
    <source>
        <dbReference type="ARBA" id="ARBA00022692"/>
    </source>
</evidence>
<comment type="subcellular location">
    <subcellularLocation>
        <location evidence="1 7">Cell membrane</location>
        <topology evidence="1 7">Multi-pass membrane protein</topology>
    </subcellularLocation>
</comment>
<evidence type="ECO:0000256" key="1">
    <source>
        <dbReference type="ARBA" id="ARBA00004651"/>
    </source>
</evidence>
<dbReference type="AlphaFoldDB" id="A0A2Y9BEG3"/>
<evidence type="ECO:0000313" key="9">
    <source>
        <dbReference type="EMBL" id="PWJ29424.1"/>
    </source>
</evidence>
<evidence type="ECO:0000313" key="10">
    <source>
        <dbReference type="Proteomes" id="UP000245845"/>
    </source>
</evidence>
<dbReference type="Pfam" id="PF00528">
    <property type="entry name" value="BPD_transp_1"/>
    <property type="match status" value="1"/>
</dbReference>
<comment type="caution">
    <text evidence="9">The sequence shown here is derived from an EMBL/GenBank/DDBJ whole genome shotgun (WGS) entry which is preliminary data.</text>
</comment>
<dbReference type="Proteomes" id="UP000245845">
    <property type="component" value="Unassembled WGS sequence"/>
</dbReference>
<dbReference type="PANTHER" id="PTHR30193">
    <property type="entry name" value="ABC TRANSPORTER PERMEASE PROTEIN"/>
    <property type="match status" value="1"/>
</dbReference>
<dbReference type="InterPro" id="IPR000515">
    <property type="entry name" value="MetI-like"/>
</dbReference>
<dbReference type="PROSITE" id="PS50928">
    <property type="entry name" value="ABC_TM1"/>
    <property type="match status" value="1"/>
</dbReference>
<feature type="transmembrane region" description="Helical" evidence="7">
    <location>
        <begin position="12"/>
        <end position="36"/>
    </location>
</feature>
<feature type="transmembrane region" description="Helical" evidence="7">
    <location>
        <begin position="154"/>
        <end position="176"/>
    </location>
</feature>
<keyword evidence="3" id="KW-1003">Cell membrane</keyword>
<sequence length="290" mass="32623">MQKILSNKKAIALFLFPTMFLMAVFVVVPICMSAYYSLLDWDGIGKGTFIGFQNYIDLIADERFLNSVKNSLLYAACSLLIQLPVSLILAIIVANVRRGEKIYRTTFFIPVIISSVVIGQLWQKIFNGDYGLLNAFLSLLGIPGQDWLGQESTALAAAFIPNLWQYIGYHMLIMYAGIKSISPDINEAARIDGANKVQIAWKITIPLLKPILQVCVTFSLIGALKIFDLIYVLTGGGPFFSTEVPTIYMYKTIFDSFRYGYGSAIAIFVIIECMILTFVLRLFFRDKEKY</sequence>
<dbReference type="CDD" id="cd06261">
    <property type="entry name" value="TM_PBP2"/>
    <property type="match status" value="1"/>
</dbReference>
<dbReference type="InterPro" id="IPR035906">
    <property type="entry name" value="MetI-like_sf"/>
</dbReference>
<dbReference type="PANTHER" id="PTHR30193:SF37">
    <property type="entry name" value="INNER MEMBRANE ABC TRANSPORTER PERMEASE PROTEIN YCJO"/>
    <property type="match status" value="1"/>
</dbReference>
<keyword evidence="6 7" id="KW-0472">Membrane</keyword>
<feature type="transmembrane region" description="Helical" evidence="7">
    <location>
        <begin position="72"/>
        <end position="94"/>
    </location>
</feature>
<keyword evidence="2 7" id="KW-0813">Transport</keyword>
<reference evidence="9 10" key="1">
    <citation type="submission" date="2018-05" db="EMBL/GenBank/DDBJ databases">
        <title>The Hungate 1000. A catalogue of reference genomes from the rumen microbiome.</title>
        <authorList>
            <person name="Kelly W."/>
        </authorList>
    </citation>
    <scope>NUCLEOTIDE SEQUENCE [LARGE SCALE GENOMIC DNA]</scope>
    <source>
        <strain evidence="9 10">NLAE-zl-C242</strain>
    </source>
</reference>
<dbReference type="OrthoDB" id="42781at2"/>
<dbReference type="Gene3D" id="1.10.3720.10">
    <property type="entry name" value="MetI-like"/>
    <property type="match status" value="1"/>
</dbReference>
<evidence type="ECO:0000256" key="3">
    <source>
        <dbReference type="ARBA" id="ARBA00022475"/>
    </source>
</evidence>